<name>A0A0C3D497_9AGAM</name>
<dbReference type="InParanoid" id="A0A0C3D497"/>
<dbReference type="HOGENOM" id="CLU_2672552_0_0_1"/>
<proteinExistence type="predicted"/>
<dbReference type="EMBL" id="KN822273">
    <property type="protein sequence ID" value="KIM51234.1"/>
    <property type="molecule type" value="Genomic_DNA"/>
</dbReference>
<gene>
    <name evidence="2" type="ORF">SCLCIDRAFT_1224709</name>
</gene>
<dbReference type="AlphaFoldDB" id="A0A0C3D497"/>
<keyword evidence="3" id="KW-1185">Reference proteome</keyword>
<organism evidence="2 3">
    <name type="scientific">Scleroderma citrinum Foug A</name>
    <dbReference type="NCBI Taxonomy" id="1036808"/>
    <lineage>
        <taxon>Eukaryota</taxon>
        <taxon>Fungi</taxon>
        <taxon>Dikarya</taxon>
        <taxon>Basidiomycota</taxon>
        <taxon>Agaricomycotina</taxon>
        <taxon>Agaricomycetes</taxon>
        <taxon>Agaricomycetidae</taxon>
        <taxon>Boletales</taxon>
        <taxon>Sclerodermatineae</taxon>
        <taxon>Sclerodermataceae</taxon>
        <taxon>Scleroderma</taxon>
    </lineage>
</organism>
<dbReference type="Proteomes" id="UP000053989">
    <property type="component" value="Unassembled WGS sequence"/>
</dbReference>
<protein>
    <submittedName>
        <fullName evidence="2">Uncharacterized protein</fullName>
    </submittedName>
</protein>
<reference evidence="3" key="2">
    <citation type="submission" date="2015-01" db="EMBL/GenBank/DDBJ databases">
        <title>Evolutionary Origins and Diversification of the Mycorrhizal Mutualists.</title>
        <authorList>
            <consortium name="DOE Joint Genome Institute"/>
            <consortium name="Mycorrhizal Genomics Consortium"/>
            <person name="Kohler A."/>
            <person name="Kuo A."/>
            <person name="Nagy L.G."/>
            <person name="Floudas D."/>
            <person name="Copeland A."/>
            <person name="Barry K.W."/>
            <person name="Cichocki N."/>
            <person name="Veneault-Fourrey C."/>
            <person name="LaButti K."/>
            <person name="Lindquist E.A."/>
            <person name="Lipzen A."/>
            <person name="Lundell T."/>
            <person name="Morin E."/>
            <person name="Murat C."/>
            <person name="Riley R."/>
            <person name="Ohm R."/>
            <person name="Sun H."/>
            <person name="Tunlid A."/>
            <person name="Henrissat B."/>
            <person name="Grigoriev I.V."/>
            <person name="Hibbett D.S."/>
            <person name="Martin F."/>
        </authorList>
    </citation>
    <scope>NUCLEOTIDE SEQUENCE [LARGE SCALE GENOMIC DNA]</scope>
    <source>
        <strain evidence="3">Foug A</strain>
    </source>
</reference>
<evidence type="ECO:0000256" key="1">
    <source>
        <dbReference type="SAM" id="MobiDB-lite"/>
    </source>
</evidence>
<accession>A0A0C3D497</accession>
<feature type="region of interest" description="Disordered" evidence="1">
    <location>
        <begin position="53"/>
        <end position="75"/>
    </location>
</feature>
<evidence type="ECO:0000313" key="2">
    <source>
        <dbReference type="EMBL" id="KIM51234.1"/>
    </source>
</evidence>
<reference evidence="2 3" key="1">
    <citation type="submission" date="2014-04" db="EMBL/GenBank/DDBJ databases">
        <authorList>
            <consortium name="DOE Joint Genome Institute"/>
            <person name="Kuo A."/>
            <person name="Kohler A."/>
            <person name="Nagy L.G."/>
            <person name="Floudas D."/>
            <person name="Copeland A."/>
            <person name="Barry K.W."/>
            <person name="Cichocki N."/>
            <person name="Veneault-Fourrey C."/>
            <person name="LaButti K."/>
            <person name="Lindquist E.A."/>
            <person name="Lipzen A."/>
            <person name="Lundell T."/>
            <person name="Morin E."/>
            <person name="Murat C."/>
            <person name="Sun H."/>
            <person name="Tunlid A."/>
            <person name="Henrissat B."/>
            <person name="Grigoriev I.V."/>
            <person name="Hibbett D.S."/>
            <person name="Martin F."/>
            <person name="Nordberg H.P."/>
            <person name="Cantor M.N."/>
            <person name="Hua S.X."/>
        </authorList>
    </citation>
    <scope>NUCLEOTIDE SEQUENCE [LARGE SCALE GENOMIC DNA]</scope>
    <source>
        <strain evidence="2 3">Foug A</strain>
    </source>
</reference>
<sequence length="75" mass="8416">MTKYTNPRCSEHKGRQRNRFSLSMEPLCVPCGKLWPHLLDWNGNSSARCVKPIGSESREDGAPVEPSSAKSLRVM</sequence>
<evidence type="ECO:0000313" key="3">
    <source>
        <dbReference type="Proteomes" id="UP000053989"/>
    </source>
</evidence>